<keyword evidence="4" id="KW-1185">Reference proteome</keyword>
<feature type="compositionally biased region" description="Basic and acidic residues" evidence="1">
    <location>
        <begin position="152"/>
        <end position="170"/>
    </location>
</feature>
<dbReference type="Pfam" id="PF12013">
    <property type="entry name" value="OrsD"/>
    <property type="match status" value="1"/>
</dbReference>
<organism evidence="3 4">
    <name type="scientific">Aureobasidium pullulans EXF-150</name>
    <dbReference type="NCBI Taxonomy" id="1043002"/>
    <lineage>
        <taxon>Eukaryota</taxon>
        <taxon>Fungi</taxon>
        <taxon>Dikarya</taxon>
        <taxon>Ascomycota</taxon>
        <taxon>Pezizomycotina</taxon>
        <taxon>Dothideomycetes</taxon>
        <taxon>Dothideomycetidae</taxon>
        <taxon>Dothideales</taxon>
        <taxon>Saccotheciaceae</taxon>
        <taxon>Aureobasidium</taxon>
    </lineage>
</organism>
<dbReference type="Proteomes" id="UP000030706">
    <property type="component" value="Unassembled WGS sequence"/>
</dbReference>
<evidence type="ECO:0000313" key="4">
    <source>
        <dbReference type="Proteomes" id="UP000030706"/>
    </source>
</evidence>
<dbReference type="InterPro" id="IPR022698">
    <property type="entry name" value="OrsD"/>
</dbReference>
<dbReference type="OrthoDB" id="416217at2759"/>
<evidence type="ECO:0000259" key="2">
    <source>
        <dbReference type="SMART" id="SM00355"/>
    </source>
</evidence>
<dbReference type="PANTHER" id="PTHR47657">
    <property type="entry name" value="STEROL REGULATORY ELEMENT-BINDING PROTEIN ECM22"/>
    <property type="match status" value="1"/>
</dbReference>
<dbReference type="InterPro" id="IPR052400">
    <property type="entry name" value="Zn2-C6_fungal_TF"/>
</dbReference>
<reference evidence="3 4" key="1">
    <citation type="journal article" date="2014" name="BMC Genomics">
        <title>Genome sequencing of four Aureobasidium pullulans varieties: biotechnological potential, stress tolerance, and description of new species.</title>
        <authorList>
            <person name="Gostin Ar C."/>
            <person name="Ohm R.A."/>
            <person name="Kogej T."/>
            <person name="Sonjak S."/>
            <person name="Turk M."/>
            <person name="Zajc J."/>
            <person name="Zalar P."/>
            <person name="Grube M."/>
            <person name="Sun H."/>
            <person name="Han J."/>
            <person name="Sharma A."/>
            <person name="Chiniquy J."/>
            <person name="Ngan C.Y."/>
            <person name="Lipzen A."/>
            <person name="Barry K."/>
            <person name="Grigoriev I.V."/>
            <person name="Gunde-Cimerman N."/>
        </authorList>
    </citation>
    <scope>NUCLEOTIDE SEQUENCE [LARGE SCALE GENOMIC DNA]</scope>
    <source>
        <strain evidence="3 4">EXF-150</strain>
    </source>
</reference>
<sequence length="520" mass="57426">MPTTKAGHRDLLEYNSKHNVLICRECQYAIQKNALESHLLRHKIYRSERQRLIASVSQLTILEPDDVLSPTADSPPVEGISILAGYRCTLPDCQHLTVSEKRMKRHWSETHGSDKTIPKLSTFAVAVSLQIFFRGTKVKYFEVTPLTSPSAESHEDGTDKDVSMSDHDGSQDGDEATGLHLAEITTPPTPVSVPMFESRMPDGLGSDMEILRYFHHFTTATCLTLPSMEDMDVVDTYWQVDVVAQALSHRWLMYGVLALAASHLSCLTDDAAAKQTHRRIAAHFLYDFYPGLEKESGLGKASASEAGNTLLEMGEQVRCLLACAKQALPGPCPWATEPLAISSEFQSLISSIRNCVVRSTNDSLMSPASDCDEKRTPQNSGMPTAMANALRTLPFRLAGCANRPDDPQDVVASMTAIANLFESCELSFGQDDMKVSWQSMAGWLLKISQHFEQMTVRSDPVALVVVAYWTILLVTRAQQLGCWFLTGVAEAILRQISGQLSANNQPALALIEDLIREKHT</sequence>
<feature type="domain" description="C2H2-type" evidence="2">
    <location>
        <begin position="86"/>
        <end position="111"/>
    </location>
</feature>
<dbReference type="GO" id="GO:0000981">
    <property type="term" value="F:DNA-binding transcription factor activity, RNA polymerase II-specific"/>
    <property type="evidence" value="ECO:0007669"/>
    <property type="project" value="TreeGrafter"/>
</dbReference>
<evidence type="ECO:0000256" key="1">
    <source>
        <dbReference type="SAM" id="MobiDB-lite"/>
    </source>
</evidence>
<dbReference type="AlphaFoldDB" id="A0A074XF16"/>
<dbReference type="SMART" id="SM00355">
    <property type="entry name" value="ZnF_C2H2"/>
    <property type="match status" value="2"/>
</dbReference>
<dbReference type="PANTHER" id="PTHR47657:SF3">
    <property type="entry name" value="ORSELLINIC ACID_F9775 BIOSYNTHESIS CLUSTER PROTEIN D-RELATED"/>
    <property type="match status" value="1"/>
</dbReference>
<gene>
    <name evidence="3" type="ORF">M438DRAFT_367324</name>
</gene>
<dbReference type="GeneID" id="40750252"/>
<dbReference type="RefSeq" id="XP_029758526.1">
    <property type="nucleotide sequence ID" value="XM_029907946.1"/>
</dbReference>
<evidence type="ECO:0000313" key="3">
    <source>
        <dbReference type="EMBL" id="KEQ82339.1"/>
    </source>
</evidence>
<feature type="domain" description="C2H2-type" evidence="2">
    <location>
        <begin position="21"/>
        <end position="42"/>
    </location>
</feature>
<dbReference type="InterPro" id="IPR013087">
    <property type="entry name" value="Znf_C2H2_type"/>
</dbReference>
<name>A0A074XF16_AURPU</name>
<feature type="region of interest" description="Disordered" evidence="1">
    <location>
        <begin position="147"/>
        <end position="175"/>
    </location>
</feature>
<protein>
    <recommendedName>
        <fullName evidence="2">C2H2-type domain-containing protein</fullName>
    </recommendedName>
</protein>
<proteinExistence type="predicted"/>
<dbReference type="STRING" id="1043002.A0A074XF16"/>
<accession>A0A074XF16</accession>
<dbReference type="HOGENOM" id="CLU_024934_8_0_1"/>
<dbReference type="EMBL" id="KL584988">
    <property type="protein sequence ID" value="KEQ82339.1"/>
    <property type="molecule type" value="Genomic_DNA"/>
</dbReference>